<dbReference type="GO" id="GO:0005737">
    <property type="term" value="C:cytoplasm"/>
    <property type="evidence" value="ECO:0007669"/>
    <property type="project" value="TreeGrafter"/>
</dbReference>
<evidence type="ECO:0000313" key="19">
    <source>
        <dbReference type="Proteomes" id="UP000269396"/>
    </source>
</evidence>
<dbReference type="PROSITE" id="PS50011">
    <property type="entry name" value="PROTEIN_KINASE_DOM"/>
    <property type="match status" value="1"/>
</dbReference>
<evidence type="ECO:0000256" key="10">
    <source>
        <dbReference type="ARBA" id="ARBA00022840"/>
    </source>
</evidence>
<evidence type="ECO:0000256" key="12">
    <source>
        <dbReference type="ARBA" id="ARBA00047899"/>
    </source>
</evidence>
<evidence type="ECO:0000256" key="9">
    <source>
        <dbReference type="ARBA" id="ARBA00022777"/>
    </source>
</evidence>
<evidence type="ECO:0000256" key="3">
    <source>
        <dbReference type="ARBA" id="ARBA00012513"/>
    </source>
</evidence>
<dbReference type="InterPro" id="IPR000719">
    <property type="entry name" value="Prot_kinase_dom"/>
</dbReference>
<dbReference type="GO" id="GO:0035556">
    <property type="term" value="P:intracellular signal transduction"/>
    <property type="evidence" value="ECO:0007669"/>
    <property type="project" value="TreeGrafter"/>
</dbReference>
<dbReference type="PANTHER" id="PTHR24346">
    <property type="entry name" value="MAP/MICROTUBULE AFFINITY-REGULATING KINASE"/>
    <property type="match status" value="1"/>
</dbReference>
<evidence type="ECO:0000256" key="15">
    <source>
        <dbReference type="RuleBase" id="RU000304"/>
    </source>
</evidence>
<keyword evidence="8 14" id="KW-0547">Nucleotide-binding</keyword>
<evidence type="ECO:0000256" key="2">
    <source>
        <dbReference type="ARBA" id="ARBA00006234"/>
    </source>
</evidence>
<dbReference type="PROSITE" id="PS00107">
    <property type="entry name" value="PROTEIN_KINASE_ATP"/>
    <property type="match status" value="1"/>
</dbReference>
<comment type="catalytic activity">
    <reaction evidence="12">
        <text>L-threonyl-[protein] + ATP = O-phospho-L-threonyl-[protein] + ADP + H(+)</text>
        <dbReference type="Rhea" id="RHEA:46608"/>
        <dbReference type="Rhea" id="RHEA-COMP:11060"/>
        <dbReference type="Rhea" id="RHEA-COMP:11605"/>
        <dbReference type="ChEBI" id="CHEBI:15378"/>
        <dbReference type="ChEBI" id="CHEBI:30013"/>
        <dbReference type="ChEBI" id="CHEBI:30616"/>
        <dbReference type="ChEBI" id="CHEBI:61977"/>
        <dbReference type="ChEBI" id="CHEBI:456216"/>
        <dbReference type="EC" id="2.7.11.1"/>
    </reaction>
</comment>
<dbReference type="InterPro" id="IPR008271">
    <property type="entry name" value="Ser/Thr_kinase_AS"/>
</dbReference>
<feature type="compositionally biased region" description="Polar residues" evidence="16">
    <location>
        <begin position="29"/>
        <end position="40"/>
    </location>
</feature>
<dbReference type="FunFam" id="3.30.200.20:FF:000003">
    <property type="entry name" value="Non-specific serine/threonine protein kinase"/>
    <property type="match status" value="1"/>
</dbReference>
<feature type="region of interest" description="Disordered" evidence="16">
    <location>
        <begin position="23"/>
        <end position="43"/>
    </location>
</feature>
<keyword evidence="7" id="KW-0479">Metal-binding</keyword>
<keyword evidence="4 15" id="KW-0723">Serine/threonine-protein kinase</keyword>
<evidence type="ECO:0000256" key="6">
    <source>
        <dbReference type="ARBA" id="ARBA00022679"/>
    </source>
</evidence>
<evidence type="ECO:0000256" key="11">
    <source>
        <dbReference type="ARBA" id="ARBA00022842"/>
    </source>
</evidence>
<dbReference type="FunFam" id="1.10.510.10:FF:000156">
    <property type="entry name" value="Serine/threonine-protein kinase SIK3 homolog"/>
    <property type="match status" value="1"/>
</dbReference>
<comment type="catalytic activity">
    <reaction evidence="13">
        <text>L-seryl-[protein] + ATP = O-phospho-L-seryl-[protein] + ADP + H(+)</text>
        <dbReference type="Rhea" id="RHEA:17989"/>
        <dbReference type="Rhea" id="RHEA-COMP:9863"/>
        <dbReference type="Rhea" id="RHEA-COMP:11604"/>
        <dbReference type="ChEBI" id="CHEBI:15378"/>
        <dbReference type="ChEBI" id="CHEBI:29999"/>
        <dbReference type="ChEBI" id="CHEBI:30616"/>
        <dbReference type="ChEBI" id="CHEBI:83421"/>
        <dbReference type="ChEBI" id="CHEBI:456216"/>
        <dbReference type="EC" id="2.7.11.1"/>
    </reaction>
</comment>
<dbReference type="InterPro" id="IPR049508">
    <property type="entry name" value="MARK1-4_cat"/>
</dbReference>
<evidence type="ECO:0000256" key="1">
    <source>
        <dbReference type="ARBA" id="ARBA00001946"/>
    </source>
</evidence>
<name>A0A3P8CI21_9TREM</name>
<evidence type="ECO:0000256" key="13">
    <source>
        <dbReference type="ARBA" id="ARBA00048679"/>
    </source>
</evidence>
<gene>
    <name evidence="18" type="ORF">SMTD_LOCUS2126</name>
</gene>
<dbReference type="CDD" id="cd14072">
    <property type="entry name" value="STKc_MARK"/>
    <property type="match status" value="1"/>
</dbReference>
<keyword evidence="11" id="KW-0460">Magnesium</keyword>
<evidence type="ECO:0000259" key="17">
    <source>
        <dbReference type="PROSITE" id="PS50011"/>
    </source>
</evidence>
<evidence type="ECO:0000256" key="4">
    <source>
        <dbReference type="ARBA" id="ARBA00022527"/>
    </source>
</evidence>
<feature type="domain" description="Protein kinase" evidence="17">
    <location>
        <begin position="59"/>
        <end position="313"/>
    </location>
</feature>
<evidence type="ECO:0000256" key="5">
    <source>
        <dbReference type="ARBA" id="ARBA00022553"/>
    </source>
</evidence>
<sequence length="331" mass="38040">MSPVHVICYVYCMISSAQIHSVAARPPSRSDQQHNGNIQEPNRPLRWRVIDDQPHVGKYRFIRTIGKGNFAKVKLASHVITGQQVAIKIIDKTQLSPSSRQKVILFREVRLMKLLDHPNIVKLFEIIDNDKILYLVMEYASGGEVFDYLVAHGRMKEKEARAKFRQIVSAVQYCHQKHIIHRDLKAENLLLDADMNIKLADFGFSNEFSPGTKLDTFCGSPPYAAPELFQGKKYDGPEVDVWSLGVILYTLVSGSLPFDGQTLRELRERVLRGKYRIPFYMSTDCESLLKKMLVLNPSKRYTLEVSYFNHCRCFTKWTNVVIRIKEISNAC</sequence>
<proteinExistence type="inferred from homology"/>
<dbReference type="EC" id="2.7.11.1" evidence="3"/>
<keyword evidence="5" id="KW-0597">Phosphoprotein</keyword>
<dbReference type="EMBL" id="UZAL01002735">
    <property type="protein sequence ID" value="VDO84465.1"/>
    <property type="molecule type" value="Genomic_DNA"/>
</dbReference>
<keyword evidence="19" id="KW-1185">Reference proteome</keyword>
<dbReference type="Pfam" id="PF00069">
    <property type="entry name" value="Pkinase"/>
    <property type="match status" value="1"/>
</dbReference>
<reference evidence="18 19" key="1">
    <citation type="submission" date="2018-11" db="EMBL/GenBank/DDBJ databases">
        <authorList>
            <consortium name="Pathogen Informatics"/>
        </authorList>
    </citation>
    <scope>NUCLEOTIDE SEQUENCE [LARGE SCALE GENOMIC DNA]</scope>
    <source>
        <strain>Denwood</strain>
        <strain evidence="19">Zambia</strain>
    </source>
</reference>
<accession>A0A3P8CI21</accession>
<protein>
    <recommendedName>
        <fullName evidence="3">non-specific serine/threonine protein kinase</fullName>
        <ecNumber evidence="3">2.7.11.1</ecNumber>
    </recommendedName>
</protein>
<evidence type="ECO:0000313" key="18">
    <source>
        <dbReference type="EMBL" id="VDO84465.1"/>
    </source>
</evidence>
<dbReference type="GO" id="GO:0004674">
    <property type="term" value="F:protein serine/threonine kinase activity"/>
    <property type="evidence" value="ECO:0007669"/>
    <property type="project" value="UniProtKB-KW"/>
</dbReference>
<evidence type="ECO:0000256" key="7">
    <source>
        <dbReference type="ARBA" id="ARBA00022723"/>
    </source>
</evidence>
<dbReference type="GO" id="GO:0005524">
    <property type="term" value="F:ATP binding"/>
    <property type="evidence" value="ECO:0007669"/>
    <property type="project" value="UniProtKB-UniRule"/>
</dbReference>
<feature type="binding site" evidence="14">
    <location>
        <position position="88"/>
    </location>
    <ligand>
        <name>ATP</name>
        <dbReference type="ChEBI" id="CHEBI:30616"/>
    </ligand>
</feature>
<organism evidence="18 19">
    <name type="scientific">Schistosoma mattheei</name>
    <dbReference type="NCBI Taxonomy" id="31246"/>
    <lineage>
        <taxon>Eukaryota</taxon>
        <taxon>Metazoa</taxon>
        <taxon>Spiralia</taxon>
        <taxon>Lophotrochozoa</taxon>
        <taxon>Platyhelminthes</taxon>
        <taxon>Trematoda</taxon>
        <taxon>Digenea</taxon>
        <taxon>Strigeidida</taxon>
        <taxon>Schistosomatoidea</taxon>
        <taxon>Schistosomatidae</taxon>
        <taxon>Schistosoma</taxon>
    </lineage>
</organism>
<dbReference type="Gene3D" id="1.10.510.10">
    <property type="entry name" value="Transferase(Phosphotransferase) domain 1"/>
    <property type="match status" value="1"/>
</dbReference>
<dbReference type="PROSITE" id="PS00108">
    <property type="entry name" value="PROTEIN_KINASE_ST"/>
    <property type="match status" value="1"/>
</dbReference>
<comment type="similarity">
    <text evidence="2">Belongs to the protein kinase superfamily. CAMK Ser/Thr protein kinase family. SNF1 subfamily.</text>
</comment>
<dbReference type="SMART" id="SM00220">
    <property type="entry name" value="S_TKc"/>
    <property type="match status" value="1"/>
</dbReference>
<evidence type="ECO:0000256" key="8">
    <source>
        <dbReference type="ARBA" id="ARBA00022741"/>
    </source>
</evidence>
<keyword evidence="9" id="KW-0418">Kinase</keyword>
<dbReference type="GO" id="GO:0046872">
    <property type="term" value="F:metal ion binding"/>
    <property type="evidence" value="ECO:0007669"/>
    <property type="project" value="UniProtKB-KW"/>
</dbReference>
<dbReference type="InterPro" id="IPR017441">
    <property type="entry name" value="Protein_kinase_ATP_BS"/>
</dbReference>
<dbReference type="Proteomes" id="UP000269396">
    <property type="component" value="Unassembled WGS sequence"/>
</dbReference>
<dbReference type="AlphaFoldDB" id="A0A3P8CI21"/>
<comment type="cofactor">
    <cofactor evidence="1">
        <name>Mg(2+)</name>
        <dbReference type="ChEBI" id="CHEBI:18420"/>
    </cofactor>
</comment>
<dbReference type="SUPFAM" id="SSF56112">
    <property type="entry name" value="Protein kinase-like (PK-like)"/>
    <property type="match status" value="1"/>
</dbReference>
<keyword evidence="10 14" id="KW-0067">ATP-binding</keyword>
<dbReference type="PANTHER" id="PTHR24346:SF82">
    <property type="entry name" value="KP78A-RELATED"/>
    <property type="match status" value="1"/>
</dbReference>
<dbReference type="InterPro" id="IPR011009">
    <property type="entry name" value="Kinase-like_dom_sf"/>
</dbReference>
<evidence type="ECO:0000256" key="14">
    <source>
        <dbReference type="PROSITE-ProRule" id="PRU10141"/>
    </source>
</evidence>
<keyword evidence="6" id="KW-0808">Transferase</keyword>
<evidence type="ECO:0000256" key="16">
    <source>
        <dbReference type="SAM" id="MobiDB-lite"/>
    </source>
</evidence>